<dbReference type="PROSITE" id="PS51257">
    <property type="entry name" value="PROKAR_LIPOPROTEIN"/>
    <property type="match status" value="1"/>
</dbReference>
<keyword evidence="2" id="KW-1134">Transmembrane beta strand</keyword>
<keyword evidence="2" id="KW-0472">Membrane</keyword>
<proteinExistence type="inferred from homology"/>
<feature type="signal peptide" evidence="2">
    <location>
        <begin position="1"/>
        <end position="17"/>
    </location>
</feature>
<comment type="caution">
    <text evidence="3">The sequence shown here is derived from an EMBL/GenBank/DDBJ whole genome shotgun (WGS) entry which is preliminary data.</text>
</comment>
<comment type="subcellular location">
    <subcellularLocation>
        <location evidence="2">Cell membrane</location>
        <topology evidence="2">Lipid-anchor</topology>
    </subcellularLocation>
</comment>
<dbReference type="RefSeq" id="WP_010408457.1">
    <property type="nucleotide sequence ID" value="NZ_JAWXXV010000001.1"/>
</dbReference>
<dbReference type="InterPro" id="IPR010131">
    <property type="entry name" value="MdtP/NodT-like"/>
</dbReference>
<evidence type="ECO:0000256" key="1">
    <source>
        <dbReference type="ARBA" id="ARBA00007613"/>
    </source>
</evidence>
<organism evidence="3 4">
    <name type="scientific">Sphingomonas echinoides</name>
    <dbReference type="NCBI Taxonomy" id="59803"/>
    <lineage>
        <taxon>Bacteria</taxon>
        <taxon>Pseudomonadati</taxon>
        <taxon>Pseudomonadota</taxon>
        <taxon>Alphaproteobacteria</taxon>
        <taxon>Sphingomonadales</taxon>
        <taxon>Sphingomonadaceae</taxon>
        <taxon>Sphingomonas</taxon>
    </lineage>
</organism>
<dbReference type="InterPro" id="IPR003423">
    <property type="entry name" value="OMP_efflux"/>
</dbReference>
<dbReference type="Proteomes" id="UP001279660">
    <property type="component" value="Unassembled WGS sequence"/>
</dbReference>
<dbReference type="Gene3D" id="1.20.1600.10">
    <property type="entry name" value="Outer membrane efflux proteins (OEP)"/>
    <property type="match status" value="1"/>
</dbReference>
<gene>
    <name evidence="3" type="ORF">SIL82_13610</name>
</gene>
<feature type="chain" id="PRO_5045003851" evidence="2">
    <location>
        <begin position="18"/>
        <end position="473"/>
    </location>
</feature>
<dbReference type="PANTHER" id="PTHR30203:SF33">
    <property type="entry name" value="BLR4455 PROTEIN"/>
    <property type="match status" value="1"/>
</dbReference>
<dbReference type="SUPFAM" id="SSF56954">
    <property type="entry name" value="Outer membrane efflux proteins (OEP)"/>
    <property type="match status" value="1"/>
</dbReference>
<keyword evidence="4" id="KW-1185">Reference proteome</keyword>
<name>A0ABU4PTK1_9SPHN</name>
<dbReference type="Pfam" id="PF02321">
    <property type="entry name" value="OEP"/>
    <property type="match status" value="2"/>
</dbReference>
<evidence type="ECO:0000313" key="3">
    <source>
        <dbReference type="EMBL" id="MDX5985290.1"/>
    </source>
</evidence>
<keyword evidence="2" id="KW-0812">Transmembrane</keyword>
<protein>
    <submittedName>
        <fullName evidence="3">Efflux transporter outer membrane subunit</fullName>
    </submittedName>
</protein>
<dbReference type="Gene3D" id="2.20.200.10">
    <property type="entry name" value="Outer membrane efflux proteins (OEP)"/>
    <property type="match status" value="1"/>
</dbReference>
<evidence type="ECO:0000256" key="2">
    <source>
        <dbReference type="RuleBase" id="RU362097"/>
    </source>
</evidence>
<reference evidence="3 4" key="1">
    <citation type="submission" date="2023-11" db="EMBL/GenBank/DDBJ databases">
        <title>MicrobeMod: A computational toolkit for identifying prokaryotic methylation and restriction-modification with nanopore sequencing.</title>
        <authorList>
            <person name="Crits-Christoph A."/>
            <person name="Kang S.C."/>
            <person name="Lee H."/>
            <person name="Ostrov N."/>
        </authorList>
    </citation>
    <scope>NUCLEOTIDE SEQUENCE [LARGE SCALE GENOMIC DNA]</scope>
    <source>
        <strain evidence="3 4">ATCC 14820</strain>
    </source>
</reference>
<keyword evidence="2" id="KW-0564">Palmitate</keyword>
<dbReference type="EMBL" id="JAWXXV010000001">
    <property type="protein sequence ID" value="MDX5985290.1"/>
    <property type="molecule type" value="Genomic_DNA"/>
</dbReference>
<comment type="similarity">
    <text evidence="1 2">Belongs to the outer membrane factor (OMF) (TC 1.B.17) family.</text>
</comment>
<accession>A0ABU4PTK1</accession>
<sequence length="473" mass="48613">MKRLLLALLAGSVSACAVGPRDLDPHVALPPPVKPQSFAPRAGEAQVAQTGTVASDWWRAFGSADLDALVNEALGHATDIAVADAALRQARELAGAAGGAALPQVDASYQAQRTRVSKALAPAVTDASQYLYSLHTAQVTVSYSPDVFGGTHAKIRSARAAADVARYRLDAARATVVSNLIQAVIQRASLADQIEAARASLAVNRDILQAQRRRQQLGAVGEADVATQQTALATAEAALPALVRAEAHQRVVIGTLLGRAAGGDLPTLPTLSALSLPREVPFALPSDLVARRPDVRAARAQLEGAGADVGVAIAARLPSLQLSATAGGEAQHLFDLFQNGNPFWALLGGVTQPIFHGGALRHQQHAAEAALDGAKAQYRAAVLQAFGDVSDALSGLRTDADALDAAARASDASGRALGFVRRQLALGDVGTLALLNATAADAQARAQLIQARAARLADTVAVFQAAGGGVVTD</sequence>
<evidence type="ECO:0000313" key="4">
    <source>
        <dbReference type="Proteomes" id="UP001279660"/>
    </source>
</evidence>
<keyword evidence="2" id="KW-0449">Lipoprotein</keyword>
<dbReference type="PANTHER" id="PTHR30203">
    <property type="entry name" value="OUTER MEMBRANE CATION EFFLUX PROTEIN"/>
    <property type="match status" value="1"/>
</dbReference>
<keyword evidence="2" id="KW-0732">Signal</keyword>
<dbReference type="NCBIfam" id="TIGR01845">
    <property type="entry name" value="outer_NodT"/>
    <property type="match status" value="1"/>
</dbReference>